<reference evidence="2" key="1">
    <citation type="journal article" date="2019" name="Int. J. Syst. Evol. Microbiol.">
        <title>The Global Catalogue of Microorganisms (GCM) 10K type strain sequencing project: providing services to taxonomists for standard genome sequencing and annotation.</title>
        <authorList>
            <consortium name="The Broad Institute Genomics Platform"/>
            <consortium name="The Broad Institute Genome Sequencing Center for Infectious Disease"/>
            <person name="Wu L."/>
            <person name="Ma J."/>
        </authorList>
    </citation>
    <scope>NUCLEOTIDE SEQUENCE [LARGE SCALE GENOMIC DNA]</scope>
    <source>
        <strain evidence="2">CGMCC 1.12942</strain>
    </source>
</reference>
<dbReference type="RefSeq" id="WP_379863702.1">
    <property type="nucleotide sequence ID" value="NZ_JBHTBW010000012.1"/>
</dbReference>
<proteinExistence type="predicted"/>
<protein>
    <recommendedName>
        <fullName evidence="3">DUF4261 domain-containing protein</fullName>
    </recommendedName>
</protein>
<evidence type="ECO:0000313" key="2">
    <source>
        <dbReference type="Proteomes" id="UP001596500"/>
    </source>
</evidence>
<accession>A0ABW2RHI8</accession>
<evidence type="ECO:0000313" key="1">
    <source>
        <dbReference type="EMBL" id="MFC7440440.1"/>
    </source>
</evidence>
<gene>
    <name evidence="1" type="ORF">ACFQNG_04645</name>
</gene>
<dbReference type="EMBL" id="JBHTBW010000012">
    <property type="protein sequence ID" value="MFC7440440.1"/>
    <property type="molecule type" value="Genomic_DNA"/>
</dbReference>
<evidence type="ECO:0008006" key="3">
    <source>
        <dbReference type="Google" id="ProtNLM"/>
    </source>
</evidence>
<organism evidence="1 2">
    <name type="scientific">Laceyella putida</name>
    <dbReference type="NCBI Taxonomy" id="110101"/>
    <lineage>
        <taxon>Bacteria</taxon>
        <taxon>Bacillati</taxon>
        <taxon>Bacillota</taxon>
        <taxon>Bacilli</taxon>
        <taxon>Bacillales</taxon>
        <taxon>Thermoactinomycetaceae</taxon>
        <taxon>Laceyella</taxon>
    </lineage>
</organism>
<name>A0ABW2RHI8_9BACL</name>
<comment type="caution">
    <text evidence="1">The sequence shown here is derived from an EMBL/GenBank/DDBJ whole genome shotgun (WGS) entry which is preliminary data.</text>
</comment>
<dbReference type="Proteomes" id="UP001596500">
    <property type="component" value="Unassembled WGS sequence"/>
</dbReference>
<keyword evidence="2" id="KW-1185">Reference proteome</keyword>
<sequence length="298" mass="35386">MKKLWPQREETIEKFRTAFAGVVELPEEAVYVYMEIHGYDGHYGFTLSLMDTCLSEVGEIGQVISIDNIGWDDVGEDDDFYVAEYAMIDWIADCWLDAGGMDWPLPAYIGFHDSGRVFDLREREWIDEQLMGPPMVVKHFRTTIWLKKDVTHQVVQVLRYLMSYPKEKPDFPVPEHRFFEKDSRWEKMFAFVANETKDSFHELVKREGQYVVSLNSYIPQHDCGPDYIRLFLHWIHPYVDGDRTECLGVVTYQEVDEEDGFVKQWEMEVTQEEIIFVNREFYENEKVDEKKWSETFNC</sequence>